<dbReference type="Proteomes" id="UP000664859">
    <property type="component" value="Unassembled WGS sequence"/>
</dbReference>
<keyword evidence="3" id="KW-1185">Reference proteome</keyword>
<gene>
    <name evidence="2" type="ORF">JKP88DRAFT_301292</name>
</gene>
<keyword evidence="1" id="KW-0732">Signal</keyword>
<proteinExistence type="predicted"/>
<sequence length="231" mass="24421">MGLSRCVGALCIILLLSVSAMPHTEANDSEVQPGPGLRFNELSEQAEKGDCVTYNKGAWRDCIGDELTTNSLAYYNSNPCCSDSVSLEGFGNIDPEVGSFTLGLKKQLITATANVKVPVYEVSSSSTSNSGDPQMPVATAVLALKLGCVNVINRHVALAGKSCTRGDCVTVKGDQSAYWCTSKAGDAALTGTMELRDHTKPKWKVDIAKLPAGYTLVARADLHTDTSKVTA</sequence>
<organism evidence="2 3">
    <name type="scientific">Tribonema minus</name>
    <dbReference type="NCBI Taxonomy" id="303371"/>
    <lineage>
        <taxon>Eukaryota</taxon>
        <taxon>Sar</taxon>
        <taxon>Stramenopiles</taxon>
        <taxon>Ochrophyta</taxon>
        <taxon>PX clade</taxon>
        <taxon>Xanthophyceae</taxon>
        <taxon>Tribonematales</taxon>
        <taxon>Tribonemataceae</taxon>
        <taxon>Tribonema</taxon>
    </lineage>
</organism>
<accession>A0A835ZB26</accession>
<dbReference type="AlphaFoldDB" id="A0A835ZB26"/>
<evidence type="ECO:0000313" key="2">
    <source>
        <dbReference type="EMBL" id="KAG5189778.1"/>
    </source>
</evidence>
<name>A0A835ZB26_9STRA</name>
<reference evidence="2" key="1">
    <citation type="submission" date="2021-02" db="EMBL/GenBank/DDBJ databases">
        <title>First Annotated Genome of the Yellow-green Alga Tribonema minus.</title>
        <authorList>
            <person name="Mahan K.M."/>
        </authorList>
    </citation>
    <scope>NUCLEOTIDE SEQUENCE</scope>
    <source>
        <strain evidence="2">UTEX B ZZ1240</strain>
    </source>
</reference>
<evidence type="ECO:0000256" key="1">
    <source>
        <dbReference type="SAM" id="SignalP"/>
    </source>
</evidence>
<protein>
    <submittedName>
        <fullName evidence="2">Uncharacterized protein</fullName>
    </submittedName>
</protein>
<comment type="caution">
    <text evidence="2">The sequence shown here is derived from an EMBL/GenBank/DDBJ whole genome shotgun (WGS) entry which is preliminary data.</text>
</comment>
<feature type="chain" id="PRO_5032760596" evidence="1">
    <location>
        <begin position="27"/>
        <end position="231"/>
    </location>
</feature>
<feature type="signal peptide" evidence="1">
    <location>
        <begin position="1"/>
        <end position="26"/>
    </location>
</feature>
<evidence type="ECO:0000313" key="3">
    <source>
        <dbReference type="Proteomes" id="UP000664859"/>
    </source>
</evidence>
<dbReference type="EMBL" id="JAFCMP010000046">
    <property type="protein sequence ID" value="KAG5189778.1"/>
    <property type="molecule type" value="Genomic_DNA"/>
</dbReference>